<protein>
    <submittedName>
        <fullName evidence="8">Oidioi.mRNA.OKI2018_I69.chr2.g7626.t1.cds</fullName>
    </submittedName>
</protein>
<evidence type="ECO:0000313" key="9">
    <source>
        <dbReference type="Proteomes" id="UP001158576"/>
    </source>
</evidence>
<dbReference type="Gene3D" id="3.30.920.20">
    <property type="entry name" value="Gas2-like domain"/>
    <property type="match status" value="1"/>
</dbReference>
<feature type="compositionally biased region" description="Low complexity" evidence="5">
    <location>
        <begin position="341"/>
        <end position="358"/>
    </location>
</feature>
<dbReference type="Gene3D" id="1.10.418.10">
    <property type="entry name" value="Calponin-like domain"/>
    <property type="match status" value="1"/>
</dbReference>
<dbReference type="EMBL" id="OU015567">
    <property type="protein sequence ID" value="CAG5113524.1"/>
    <property type="molecule type" value="Genomic_DNA"/>
</dbReference>
<feature type="compositionally biased region" description="Basic and acidic residues" evidence="5">
    <location>
        <begin position="539"/>
        <end position="548"/>
    </location>
</feature>
<dbReference type="InterPro" id="IPR036872">
    <property type="entry name" value="CH_dom_sf"/>
</dbReference>
<comment type="similarity">
    <text evidence="4">Belongs to the GAS2 family.</text>
</comment>
<gene>
    <name evidence="8" type="ORF">OKIOD_LOCUS16391</name>
</gene>
<evidence type="ECO:0000256" key="4">
    <source>
        <dbReference type="ARBA" id="ARBA00038441"/>
    </source>
</evidence>
<feature type="compositionally biased region" description="Polar residues" evidence="5">
    <location>
        <begin position="438"/>
        <end position="454"/>
    </location>
</feature>
<dbReference type="InterPro" id="IPR001715">
    <property type="entry name" value="CH_dom"/>
</dbReference>
<dbReference type="CDD" id="cd21268">
    <property type="entry name" value="CH_GAS2L1_2"/>
    <property type="match status" value="1"/>
</dbReference>
<feature type="compositionally biased region" description="Low complexity" evidence="5">
    <location>
        <begin position="564"/>
        <end position="587"/>
    </location>
</feature>
<evidence type="ECO:0000256" key="5">
    <source>
        <dbReference type="SAM" id="MobiDB-lite"/>
    </source>
</evidence>
<feature type="region of interest" description="Disordered" evidence="5">
    <location>
        <begin position="304"/>
        <end position="471"/>
    </location>
</feature>
<dbReference type="InterPro" id="IPR036534">
    <property type="entry name" value="GAR_dom_sf"/>
</dbReference>
<dbReference type="SUPFAM" id="SSF47576">
    <property type="entry name" value="Calponin-homology domain, CH-domain"/>
    <property type="match status" value="1"/>
</dbReference>
<dbReference type="PANTHER" id="PTHR46756:SF18">
    <property type="entry name" value="GAS2-LIKE PROTEIN PICKLED EGGS"/>
    <property type="match status" value="1"/>
</dbReference>
<comment type="subcellular location">
    <subcellularLocation>
        <location evidence="1">Cytoplasm</location>
        <location evidence="1">Cytoskeleton</location>
    </subcellularLocation>
</comment>
<keyword evidence="9" id="KW-1185">Reference proteome</keyword>
<feature type="compositionally biased region" description="Basic residues" evidence="5">
    <location>
        <begin position="412"/>
        <end position="426"/>
    </location>
</feature>
<keyword evidence="3" id="KW-0206">Cytoskeleton</keyword>
<feature type="compositionally biased region" description="Low complexity" evidence="5">
    <location>
        <begin position="382"/>
        <end position="407"/>
    </location>
</feature>
<evidence type="ECO:0000313" key="8">
    <source>
        <dbReference type="EMBL" id="CAG5113524.1"/>
    </source>
</evidence>
<feature type="compositionally biased region" description="Basic and acidic residues" evidence="5">
    <location>
        <begin position="613"/>
        <end position="635"/>
    </location>
</feature>
<evidence type="ECO:0000259" key="7">
    <source>
        <dbReference type="PROSITE" id="PS51460"/>
    </source>
</evidence>
<reference evidence="8 9" key="1">
    <citation type="submission" date="2021-04" db="EMBL/GenBank/DDBJ databases">
        <authorList>
            <person name="Bliznina A."/>
        </authorList>
    </citation>
    <scope>NUCLEOTIDE SEQUENCE [LARGE SCALE GENOMIC DNA]</scope>
</reference>
<feature type="domain" description="GAR" evidence="7">
    <location>
        <begin position="227"/>
        <end position="299"/>
    </location>
</feature>
<sequence>MPGATGTSVAEMERHVNELSDEVKQEVSAVINASARQSIRPYNTQNEYLFAMKEDLSEWLQILHSETINAYSFFRKLETGILLCKHANTVTLHAEEFKMTNPEHPSLTKVKVPQNCVKFNEGRHVKAESFFARDNVAVFIKWCREELGISDIIMFETDDLILRKNEKNFILTLLEVARRGAKFGMEAPTIVKLEQEIEREMRIDAGEVESDYSDYEEPEPEPQKVAIDFKSLDEMVQYYLGLCTCPTMFSLTKVGDGKYRIGDSKALIYMRILRNHVMVRVGGGWDTLENYLNKHDPCRCQRHRQEKHIRQKLSGSTTRLNQTLSPQATTSSKSSSRRGSRASLAATLSTSTPSLNASRPVKTITRPNPIGLEKPKDRRSLPARPATATRPARRSSVSSEYSTTSVSDRLGPPRKRLTKTKPKSKPKLQPQPPPKSSLGRSSYNSKTLGGSFSARNKVKTKTPSTPAFRPYSTLPRHFIIERHEKGHVVKEVKGTPSSVKSDIAKERRRTTNNSNTPTRSPATARRNVNLNQSLPVDRSSVERSRPLKGDSNSASRMKKHRSQTPSRSRIGSSTPPRSSSATPYSTPMTAKTPRTKRLTSQESMAPGKSSGKTSRESSQDRKVNMKVYRDDRLTLEDLGSSTKDEKAPTKRPKSAAEMALQSLSVSLHGVSGELVKPRMEARPGSARSRIPVPVGRRVNTRSPSPFFSNESPERADSGIDIYNDFESPTNTMRRQRAAEATRPPDIIE</sequence>
<dbReference type="Pfam" id="PF00307">
    <property type="entry name" value="CH"/>
    <property type="match status" value="1"/>
</dbReference>
<dbReference type="SMART" id="SM00033">
    <property type="entry name" value="CH"/>
    <property type="match status" value="1"/>
</dbReference>
<dbReference type="PROSITE" id="PS51460">
    <property type="entry name" value="GAR"/>
    <property type="match status" value="1"/>
</dbReference>
<dbReference type="PANTHER" id="PTHR46756">
    <property type="entry name" value="TRANSGELIN"/>
    <property type="match status" value="1"/>
</dbReference>
<dbReference type="Pfam" id="PF02187">
    <property type="entry name" value="GAS2"/>
    <property type="match status" value="1"/>
</dbReference>
<feature type="compositionally biased region" description="Low complexity" evidence="5">
    <location>
        <begin position="511"/>
        <end position="521"/>
    </location>
</feature>
<dbReference type="SMART" id="SM00243">
    <property type="entry name" value="GAS2"/>
    <property type="match status" value="1"/>
</dbReference>
<evidence type="ECO:0000259" key="6">
    <source>
        <dbReference type="PROSITE" id="PS50021"/>
    </source>
</evidence>
<name>A0ABN7TCN8_OIKDI</name>
<evidence type="ECO:0000256" key="2">
    <source>
        <dbReference type="ARBA" id="ARBA00022490"/>
    </source>
</evidence>
<dbReference type="PROSITE" id="PS50021">
    <property type="entry name" value="CH"/>
    <property type="match status" value="1"/>
</dbReference>
<dbReference type="InterPro" id="IPR003108">
    <property type="entry name" value="GAR_dom"/>
</dbReference>
<accession>A0ABN7TCN8</accession>
<proteinExistence type="inferred from homology"/>
<feature type="domain" description="Calponin-homology (CH)" evidence="6">
    <location>
        <begin position="50"/>
        <end position="181"/>
    </location>
</feature>
<evidence type="ECO:0000256" key="3">
    <source>
        <dbReference type="ARBA" id="ARBA00023212"/>
    </source>
</evidence>
<feature type="region of interest" description="Disordered" evidence="5">
    <location>
        <begin position="485"/>
        <end position="653"/>
    </location>
</feature>
<dbReference type="Proteomes" id="UP001158576">
    <property type="component" value="Chromosome 2"/>
</dbReference>
<feature type="region of interest" description="Disordered" evidence="5">
    <location>
        <begin position="679"/>
        <end position="748"/>
    </location>
</feature>
<evidence type="ECO:0000256" key="1">
    <source>
        <dbReference type="ARBA" id="ARBA00004245"/>
    </source>
</evidence>
<organism evidence="8 9">
    <name type="scientific">Oikopleura dioica</name>
    <name type="common">Tunicate</name>
    <dbReference type="NCBI Taxonomy" id="34765"/>
    <lineage>
        <taxon>Eukaryota</taxon>
        <taxon>Metazoa</taxon>
        <taxon>Chordata</taxon>
        <taxon>Tunicata</taxon>
        <taxon>Appendicularia</taxon>
        <taxon>Copelata</taxon>
        <taxon>Oikopleuridae</taxon>
        <taxon>Oikopleura</taxon>
    </lineage>
</organism>
<feature type="compositionally biased region" description="Polar residues" evidence="5">
    <location>
        <begin position="313"/>
        <end position="327"/>
    </location>
</feature>
<keyword evidence="2" id="KW-0963">Cytoplasm</keyword>
<dbReference type="SUPFAM" id="SSF143575">
    <property type="entry name" value="GAS2 domain-like"/>
    <property type="match status" value="1"/>
</dbReference>